<dbReference type="GO" id="GO:0009279">
    <property type="term" value="C:cell outer membrane"/>
    <property type="evidence" value="ECO:0007669"/>
    <property type="project" value="UniProtKB-SubCell"/>
</dbReference>
<dbReference type="Pfam" id="PF07715">
    <property type="entry name" value="Plug"/>
    <property type="match status" value="1"/>
</dbReference>
<dbReference type="InterPro" id="IPR000531">
    <property type="entry name" value="Beta-barrel_TonB"/>
</dbReference>
<evidence type="ECO:0000256" key="16">
    <source>
        <dbReference type="RuleBase" id="RU003357"/>
    </source>
</evidence>
<dbReference type="InterPro" id="IPR036942">
    <property type="entry name" value="Beta-barrel_TonB_sf"/>
</dbReference>
<evidence type="ECO:0000256" key="12">
    <source>
        <dbReference type="ARBA" id="ARBA00023170"/>
    </source>
</evidence>
<dbReference type="InterPro" id="IPR039426">
    <property type="entry name" value="TonB-dep_rcpt-like"/>
</dbReference>
<comment type="similarity">
    <text evidence="2 14 16">Belongs to the TonB-dependent receptor family.</text>
</comment>
<dbReference type="InterPro" id="IPR010105">
    <property type="entry name" value="TonB_sidphr_rcpt"/>
</dbReference>
<keyword evidence="4 14" id="KW-1134">Transmembrane beta strand</keyword>
<keyword evidence="11 14" id="KW-0472">Membrane</keyword>
<dbReference type="KEGG" id="pus:CKA81_11195"/>
<evidence type="ECO:0000256" key="7">
    <source>
        <dbReference type="ARBA" id="ARBA00022729"/>
    </source>
</evidence>
<dbReference type="PROSITE" id="PS52016">
    <property type="entry name" value="TONB_DEPENDENT_REC_3"/>
    <property type="match status" value="1"/>
</dbReference>
<dbReference type="GO" id="GO:0015891">
    <property type="term" value="P:siderophore transport"/>
    <property type="evidence" value="ECO:0007669"/>
    <property type="project" value="InterPro"/>
</dbReference>
<dbReference type="CDD" id="cd01347">
    <property type="entry name" value="ligand_gated_channel"/>
    <property type="match status" value="1"/>
</dbReference>
<evidence type="ECO:0000256" key="13">
    <source>
        <dbReference type="ARBA" id="ARBA00023237"/>
    </source>
</evidence>
<feature type="signal peptide" evidence="17">
    <location>
        <begin position="1"/>
        <end position="22"/>
    </location>
</feature>
<dbReference type="OrthoDB" id="5346107at2"/>
<dbReference type="Proteomes" id="UP000283474">
    <property type="component" value="Chromosome"/>
</dbReference>
<protein>
    <recommendedName>
        <fullName evidence="22">TonB-dependent siderophore receptor</fullName>
    </recommendedName>
</protein>
<accession>A0A410GDI4</accession>
<dbReference type="EMBL" id="CP022987">
    <property type="protein sequence ID" value="QAA94334.1"/>
    <property type="molecule type" value="Genomic_DNA"/>
</dbReference>
<keyword evidence="13 14" id="KW-0998">Cell outer membrane</keyword>
<keyword evidence="21" id="KW-1185">Reference proteome</keyword>
<dbReference type="PANTHER" id="PTHR32552">
    <property type="entry name" value="FERRICHROME IRON RECEPTOR-RELATED"/>
    <property type="match status" value="1"/>
</dbReference>
<dbReference type="GO" id="GO:0015344">
    <property type="term" value="F:siderophore uptake transmembrane transporter activity"/>
    <property type="evidence" value="ECO:0007669"/>
    <property type="project" value="TreeGrafter"/>
</dbReference>
<evidence type="ECO:0000259" key="18">
    <source>
        <dbReference type="Pfam" id="PF00593"/>
    </source>
</evidence>
<organism evidence="20 21">
    <name type="scientific">Pollutimonas thiosulfatoxidans</name>
    <dbReference type="NCBI Taxonomy" id="2028345"/>
    <lineage>
        <taxon>Bacteria</taxon>
        <taxon>Pseudomonadati</taxon>
        <taxon>Pseudomonadota</taxon>
        <taxon>Betaproteobacteria</taxon>
        <taxon>Burkholderiales</taxon>
        <taxon>Alcaligenaceae</taxon>
        <taxon>Pollutimonas</taxon>
    </lineage>
</organism>
<evidence type="ECO:0000256" key="5">
    <source>
        <dbReference type="ARBA" id="ARBA00022496"/>
    </source>
</evidence>
<feature type="domain" description="TonB-dependent receptor-like beta-barrel" evidence="18">
    <location>
        <begin position="247"/>
        <end position="681"/>
    </location>
</feature>
<feature type="chain" id="PRO_5019412695" description="TonB-dependent siderophore receptor" evidence="17">
    <location>
        <begin position="23"/>
        <end position="713"/>
    </location>
</feature>
<evidence type="ECO:0000256" key="9">
    <source>
        <dbReference type="ARBA" id="ARBA00023065"/>
    </source>
</evidence>
<dbReference type="Gene3D" id="2.40.170.20">
    <property type="entry name" value="TonB-dependent receptor, beta-barrel domain"/>
    <property type="match status" value="1"/>
</dbReference>
<keyword evidence="10 16" id="KW-0798">TonB box</keyword>
<feature type="domain" description="TonB-dependent receptor plug" evidence="19">
    <location>
        <begin position="70"/>
        <end position="167"/>
    </location>
</feature>
<sequence>MPKPLPLYAVLLAVFASTPVMAQTISAAANTLETITVTGDGSVNNATPEAYAGGQVARGGQAGILGNLDMMDMPFTQTSYTSKLIQDQQARTLGDVLKNDPSVQVGNGFGNQAETFVIRGLALNNDDLSFNGLYGILPRQILPIEMVERVEVFKGASAFLNGAAPGGSGVGGLINIQPKRAGDDPLTRLNLDYTGPAHFGGGVDIGRRWGEDNRFGIRVNAAQHDGDISLHDADMRSTVGTVGLDFRGDGVRASLDAGYQKIRFDQPLPTVRLAGDTAPPAAPSTHTNYGQPWSYTDLESTFGVARLEYDITRNWTTYAAAGMSRDNEHGDYAGPFVGANGEGTVGLFGAAYRRDTLTGEVGLRGEFDTGSVGHRVNLAYSALNSDSFDGWVSSAASPTNLYDEAYIPRPAGVPSAGDLDTNLASQVKLRSFAVADTLSLFEGDVLLTLGARHQSIVQVAHDAFTPGKYDESATTPVLGLVLRPWDSVSLYANRIEGLTQGGRASNDPSVVDNPGATLGPIRSKQTELGIKVDFESYGGSLGVFQIEKPEVDVVQRVYGIAGKQRNRGVELNLYGEPLSGWRVLGGVTYMDARLIDTPDGALDNHRARGVPRFQGTLSTEWDVPTVSGLTLQASLIHRGAQYTSSANTYEIPSWTRVDLGVVYRSKIQGRNVTYRAGVDNVADRRYWATVAPQYGQLTQGRGRTFKLSMSVDF</sequence>
<dbReference type="RefSeq" id="WP_128355347.1">
    <property type="nucleotide sequence ID" value="NZ_CP022987.1"/>
</dbReference>
<dbReference type="PANTHER" id="PTHR32552:SF82">
    <property type="entry name" value="FCUA PROTEIN"/>
    <property type="match status" value="1"/>
</dbReference>
<dbReference type="Gene3D" id="2.170.130.10">
    <property type="entry name" value="TonB-dependent receptor, plug domain"/>
    <property type="match status" value="1"/>
</dbReference>
<gene>
    <name evidence="20" type="ORF">CKA81_11195</name>
</gene>
<dbReference type="NCBIfam" id="TIGR01783">
    <property type="entry name" value="TonB-siderophor"/>
    <property type="match status" value="1"/>
</dbReference>
<feature type="short sequence motif" description="TonB C-terminal box" evidence="15">
    <location>
        <begin position="696"/>
        <end position="713"/>
    </location>
</feature>
<evidence type="ECO:0000256" key="17">
    <source>
        <dbReference type="SAM" id="SignalP"/>
    </source>
</evidence>
<evidence type="ECO:0000256" key="6">
    <source>
        <dbReference type="ARBA" id="ARBA00022692"/>
    </source>
</evidence>
<dbReference type="SUPFAM" id="SSF56935">
    <property type="entry name" value="Porins"/>
    <property type="match status" value="1"/>
</dbReference>
<evidence type="ECO:0000256" key="15">
    <source>
        <dbReference type="PROSITE-ProRule" id="PRU10144"/>
    </source>
</evidence>
<dbReference type="Pfam" id="PF00593">
    <property type="entry name" value="TonB_dep_Rec_b-barrel"/>
    <property type="match status" value="1"/>
</dbReference>
<dbReference type="PROSITE" id="PS01156">
    <property type="entry name" value="TONB_DEPENDENT_REC_2"/>
    <property type="match status" value="1"/>
</dbReference>
<name>A0A410GDI4_9BURK</name>
<evidence type="ECO:0000256" key="2">
    <source>
        <dbReference type="ARBA" id="ARBA00009810"/>
    </source>
</evidence>
<evidence type="ECO:0000256" key="10">
    <source>
        <dbReference type="ARBA" id="ARBA00023077"/>
    </source>
</evidence>
<keyword evidence="6 14" id="KW-0812">Transmembrane</keyword>
<keyword evidence="3 14" id="KW-0813">Transport</keyword>
<keyword evidence="8" id="KW-0408">Iron</keyword>
<dbReference type="InterPro" id="IPR010917">
    <property type="entry name" value="TonB_rcpt_CS"/>
</dbReference>
<proteinExistence type="inferred from homology"/>
<dbReference type="AlphaFoldDB" id="A0A410GDI4"/>
<evidence type="ECO:0000259" key="19">
    <source>
        <dbReference type="Pfam" id="PF07715"/>
    </source>
</evidence>
<dbReference type="InterPro" id="IPR037066">
    <property type="entry name" value="Plug_dom_sf"/>
</dbReference>
<keyword evidence="9" id="KW-0406">Ion transport</keyword>
<dbReference type="GO" id="GO:0038023">
    <property type="term" value="F:signaling receptor activity"/>
    <property type="evidence" value="ECO:0007669"/>
    <property type="project" value="InterPro"/>
</dbReference>
<evidence type="ECO:0000256" key="1">
    <source>
        <dbReference type="ARBA" id="ARBA00004571"/>
    </source>
</evidence>
<evidence type="ECO:0000256" key="8">
    <source>
        <dbReference type="ARBA" id="ARBA00023004"/>
    </source>
</evidence>
<keyword evidence="5" id="KW-0410">Iron transport</keyword>
<evidence type="ECO:0000256" key="4">
    <source>
        <dbReference type="ARBA" id="ARBA00022452"/>
    </source>
</evidence>
<dbReference type="InterPro" id="IPR012910">
    <property type="entry name" value="Plug_dom"/>
</dbReference>
<evidence type="ECO:0000313" key="20">
    <source>
        <dbReference type="EMBL" id="QAA94334.1"/>
    </source>
</evidence>
<evidence type="ECO:0000256" key="3">
    <source>
        <dbReference type="ARBA" id="ARBA00022448"/>
    </source>
</evidence>
<keyword evidence="7 17" id="KW-0732">Signal</keyword>
<comment type="subcellular location">
    <subcellularLocation>
        <location evidence="1 14">Cell outer membrane</location>
        <topology evidence="1 14">Multi-pass membrane protein</topology>
    </subcellularLocation>
</comment>
<evidence type="ECO:0008006" key="22">
    <source>
        <dbReference type="Google" id="ProtNLM"/>
    </source>
</evidence>
<keyword evidence="12" id="KW-0675">Receptor</keyword>
<evidence type="ECO:0000256" key="14">
    <source>
        <dbReference type="PROSITE-ProRule" id="PRU01360"/>
    </source>
</evidence>
<evidence type="ECO:0000313" key="21">
    <source>
        <dbReference type="Proteomes" id="UP000283474"/>
    </source>
</evidence>
<reference evidence="20 21" key="1">
    <citation type="submission" date="2017-08" db="EMBL/GenBank/DDBJ databases">
        <authorList>
            <person name="Park S.-J."/>
            <person name="Kim H."/>
        </authorList>
    </citation>
    <scope>NUCLEOTIDE SEQUENCE [LARGE SCALE GENOMIC DNA]</scope>
    <source>
        <strain evidence="21">ye3</strain>
    </source>
</reference>
<evidence type="ECO:0000256" key="11">
    <source>
        <dbReference type="ARBA" id="ARBA00023136"/>
    </source>
</evidence>